<keyword evidence="7" id="KW-0862">Zinc</keyword>
<comment type="similarity">
    <text evidence="3">Belongs to the peptidase M20A family.</text>
</comment>
<dbReference type="EMBL" id="JAANXD010000018">
    <property type="protein sequence ID" value="MBS1257275.1"/>
    <property type="molecule type" value="Genomic_DNA"/>
</dbReference>
<reference evidence="11" key="1">
    <citation type="journal article" date="2021" name="ISME J.">
        <title>Fine-scale metabolic discontinuity in a stratified prokaryote microbiome of a Red Sea deep halocline.</title>
        <authorList>
            <person name="Michoud G."/>
            <person name="Ngugi D.K."/>
            <person name="Barozzi A."/>
            <person name="Merlino G."/>
            <person name="Calleja M.L."/>
            <person name="Delgado-Huertas A."/>
            <person name="Moran X.A.G."/>
            <person name="Daffonchio D."/>
        </authorList>
    </citation>
    <scope>NUCLEOTIDE SEQUENCE</scope>
    <source>
        <strain evidence="11">SuakinDeep_MAG55_1</strain>
    </source>
</reference>
<dbReference type="InterPro" id="IPR011650">
    <property type="entry name" value="Peptidase_M20_dimer"/>
</dbReference>
<evidence type="ECO:0000313" key="12">
    <source>
        <dbReference type="Proteomes" id="UP000722750"/>
    </source>
</evidence>
<dbReference type="InterPro" id="IPR010182">
    <property type="entry name" value="ArgE/DapE"/>
</dbReference>
<name>A0A941W3E6_9BACT</name>
<evidence type="ECO:0000256" key="6">
    <source>
        <dbReference type="ARBA" id="ARBA00022801"/>
    </source>
</evidence>
<evidence type="ECO:0000256" key="1">
    <source>
        <dbReference type="ARBA" id="ARBA00001941"/>
    </source>
</evidence>
<keyword evidence="4" id="KW-0028">Amino-acid biosynthesis</keyword>
<dbReference type="GO" id="GO:0046872">
    <property type="term" value="F:metal ion binding"/>
    <property type="evidence" value="ECO:0007669"/>
    <property type="project" value="UniProtKB-KW"/>
</dbReference>
<dbReference type="PANTHER" id="PTHR43808">
    <property type="entry name" value="ACETYLORNITHINE DEACETYLASE"/>
    <property type="match status" value="1"/>
</dbReference>
<protein>
    <submittedName>
        <fullName evidence="11">Acetylornithine deacetylase</fullName>
    </submittedName>
</protein>
<dbReference type="InterPro" id="IPR002933">
    <property type="entry name" value="Peptidase_M20"/>
</dbReference>
<keyword evidence="5" id="KW-0479">Metal-binding</keyword>
<keyword evidence="6" id="KW-0378">Hydrolase</keyword>
<gene>
    <name evidence="11" type="ORF">MAG551_00314</name>
</gene>
<evidence type="ECO:0000259" key="10">
    <source>
        <dbReference type="Pfam" id="PF07687"/>
    </source>
</evidence>
<dbReference type="InterPro" id="IPR036264">
    <property type="entry name" value="Bact_exopeptidase_dim_dom"/>
</dbReference>
<proteinExistence type="inferred from homology"/>
<dbReference type="Gene3D" id="3.40.630.10">
    <property type="entry name" value="Zn peptidases"/>
    <property type="match status" value="2"/>
</dbReference>
<dbReference type="GO" id="GO:0016787">
    <property type="term" value="F:hydrolase activity"/>
    <property type="evidence" value="ECO:0007669"/>
    <property type="project" value="UniProtKB-KW"/>
</dbReference>
<dbReference type="SUPFAM" id="SSF53187">
    <property type="entry name" value="Zn-dependent exopeptidases"/>
    <property type="match status" value="1"/>
</dbReference>
<dbReference type="Pfam" id="PF01546">
    <property type="entry name" value="Peptidase_M20"/>
    <property type="match status" value="1"/>
</dbReference>
<dbReference type="NCBIfam" id="TIGR01910">
    <property type="entry name" value="DapE-ArgE"/>
    <property type="match status" value="1"/>
</dbReference>
<dbReference type="GO" id="GO:0008652">
    <property type="term" value="P:amino acid biosynthetic process"/>
    <property type="evidence" value="ECO:0007669"/>
    <property type="project" value="UniProtKB-KW"/>
</dbReference>
<sequence>MKEQISSYMQNKENEIVRLADELIGANTENPPGNERLAVNIVEKHLKTHGIRYDIFEKIAGRANIVGYIGNGSPILLVACHLDVVPPDNGWDTDPFKSVVRNGRIYGRGANDNKGQMAAMLVLAKFLKDNESRLNGSFLLIGAADEEKGSELGLKYLLDECGISADFAIIPDVAHNMKIIDVGEKGALFLNITSYGQQAHGSTPEKGTNAIWNMVELLNQLKNIKFQRLSHELFSHPTLNLGTISGGAAHNVVPAKCEVRLDIRYLPGETEKEIVGNINEIITSIEKNNPTSKFNITIDAHLPPTQVPPDNPLVKIISMHSESVLGTKPIPRGFSGVTVTKQLIEKGIIAVGFGPGDEDQSHIANESIEIQELISFGKIMGLIIFDILK</sequence>
<feature type="coiled-coil region" evidence="9">
    <location>
        <begin position="2"/>
        <end position="29"/>
    </location>
</feature>
<evidence type="ECO:0000256" key="9">
    <source>
        <dbReference type="SAM" id="Coils"/>
    </source>
</evidence>
<comment type="cofactor">
    <cofactor evidence="2">
        <name>Zn(2+)</name>
        <dbReference type="ChEBI" id="CHEBI:29105"/>
    </cofactor>
</comment>
<evidence type="ECO:0000256" key="4">
    <source>
        <dbReference type="ARBA" id="ARBA00022605"/>
    </source>
</evidence>
<dbReference type="PANTHER" id="PTHR43808:SF8">
    <property type="entry name" value="PEPTIDASE M20 DIMERISATION DOMAIN-CONTAINING PROTEIN"/>
    <property type="match status" value="1"/>
</dbReference>
<dbReference type="Gene3D" id="3.30.70.360">
    <property type="match status" value="1"/>
</dbReference>
<dbReference type="AlphaFoldDB" id="A0A941W3E6"/>
<dbReference type="Proteomes" id="UP000722750">
    <property type="component" value="Unassembled WGS sequence"/>
</dbReference>
<dbReference type="SUPFAM" id="SSF55031">
    <property type="entry name" value="Bacterial exopeptidase dimerisation domain"/>
    <property type="match status" value="1"/>
</dbReference>
<comment type="caution">
    <text evidence="11">The sequence shown here is derived from an EMBL/GenBank/DDBJ whole genome shotgun (WGS) entry which is preliminary data.</text>
</comment>
<evidence type="ECO:0000256" key="3">
    <source>
        <dbReference type="ARBA" id="ARBA00006247"/>
    </source>
</evidence>
<accession>A0A941W3E6</accession>
<keyword evidence="8" id="KW-0170">Cobalt</keyword>
<keyword evidence="9" id="KW-0175">Coiled coil</keyword>
<organism evidence="11 12">
    <name type="scientific">Candidatus Scalindua arabica</name>
    <dbReference type="NCBI Taxonomy" id="1127984"/>
    <lineage>
        <taxon>Bacteria</taxon>
        <taxon>Pseudomonadati</taxon>
        <taxon>Planctomycetota</taxon>
        <taxon>Candidatus Brocadiia</taxon>
        <taxon>Candidatus Brocadiales</taxon>
        <taxon>Candidatus Scalinduaceae</taxon>
        <taxon>Candidatus Scalindua</taxon>
    </lineage>
</organism>
<evidence type="ECO:0000256" key="2">
    <source>
        <dbReference type="ARBA" id="ARBA00001947"/>
    </source>
</evidence>
<evidence type="ECO:0000256" key="8">
    <source>
        <dbReference type="ARBA" id="ARBA00023285"/>
    </source>
</evidence>
<comment type="cofactor">
    <cofactor evidence="1">
        <name>Co(2+)</name>
        <dbReference type="ChEBI" id="CHEBI:48828"/>
    </cofactor>
</comment>
<evidence type="ECO:0000256" key="5">
    <source>
        <dbReference type="ARBA" id="ARBA00022723"/>
    </source>
</evidence>
<feature type="domain" description="Peptidase M20 dimerisation" evidence="10">
    <location>
        <begin position="182"/>
        <end position="288"/>
    </location>
</feature>
<evidence type="ECO:0000256" key="7">
    <source>
        <dbReference type="ARBA" id="ARBA00022833"/>
    </source>
</evidence>
<dbReference type="Pfam" id="PF07687">
    <property type="entry name" value="M20_dimer"/>
    <property type="match status" value="1"/>
</dbReference>
<dbReference type="InterPro" id="IPR050072">
    <property type="entry name" value="Peptidase_M20A"/>
</dbReference>
<evidence type="ECO:0000313" key="11">
    <source>
        <dbReference type="EMBL" id="MBS1257275.1"/>
    </source>
</evidence>